<evidence type="ECO:0000256" key="6">
    <source>
        <dbReference type="ARBA" id="ARBA00022989"/>
    </source>
</evidence>
<feature type="transmembrane region" description="Helical" evidence="8">
    <location>
        <begin position="90"/>
        <end position="114"/>
    </location>
</feature>
<reference evidence="10 11" key="1">
    <citation type="submission" date="2018-04" db="EMBL/GenBank/DDBJ databases">
        <title>Brenneria corticis sp.nov.</title>
        <authorList>
            <person name="Li Y."/>
        </authorList>
    </citation>
    <scope>NUCLEOTIDE SEQUENCE [LARGE SCALE GENOMIC DNA]</scope>
    <source>
        <strain evidence="10 11">CFCC 11842</strain>
    </source>
</reference>
<feature type="transmembrane region" description="Helical" evidence="8">
    <location>
        <begin position="215"/>
        <end position="234"/>
    </location>
</feature>
<sequence length="278" mass="29865">MAEPLNFSSQIDDAVRYLLSQHGEIFEFIAALLDGVSGGLEQGLLLLSPWGLVLLAVALSWWRLGWGFALFSAAATLYIVYSGYAQHAAITLGLTLSATFFSLLLGIPLGILIARHRRIGMAVRPLLDFMQTMPAFVYLIPATILFGLGRPPGIFATVLFSMPPVVRLTDLGIRQVDKILIEAGLAFGCTPRQLLLKVQLPNALPSIMAGVNQTIMMAMSMVIIASMVGAGGLGNDILTSIQQLDVGQGLQSGFVVVLMAILLDRLSASLCRQPPTRE</sequence>
<dbReference type="GO" id="GO:0031460">
    <property type="term" value="P:glycine betaine transport"/>
    <property type="evidence" value="ECO:0007669"/>
    <property type="project" value="TreeGrafter"/>
</dbReference>
<organism evidence="10 11">
    <name type="scientific">Brenneria corticis</name>
    <dbReference type="NCBI Taxonomy" id="2173106"/>
    <lineage>
        <taxon>Bacteria</taxon>
        <taxon>Pseudomonadati</taxon>
        <taxon>Pseudomonadota</taxon>
        <taxon>Gammaproteobacteria</taxon>
        <taxon>Enterobacterales</taxon>
        <taxon>Pectobacteriaceae</taxon>
        <taxon>Brenneria</taxon>
    </lineage>
</organism>
<evidence type="ECO:0000313" key="10">
    <source>
        <dbReference type="EMBL" id="PWC13362.1"/>
    </source>
</evidence>
<protein>
    <submittedName>
        <fullName evidence="10">Choline ABC transporter permease subunit</fullName>
    </submittedName>
</protein>
<evidence type="ECO:0000313" key="11">
    <source>
        <dbReference type="Proteomes" id="UP000296159"/>
    </source>
</evidence>
<feature type="transmembrane region" description="Helical" evidence="8">
    <location>
        <begin position="42"/>
        <end position="59"/>
    </location>
</feature>
<comment type="caution">
    <text evidence="10">The sequence shown here is derived from an EMBL/GenBank/DDBJ whole genome shotgun (WGS) entry which is preliminary data.</text>
</comment>
<comment type="subcellular location">
    <subcellularLocation>
        <location evidence="1">Cell inner membrane</location>
        <topology evidence="1">Multi-pass membrane protein</topology>
    </subcellularLocation>
    <subcellularLocation>
        <location evidence="8">Cell membrane</location>
        <topology evidence="8">Multi-pass membrane protein</topology>
    </subcellularLocation>
</comment>
<dbReference type="RefSeq" id="WP_136167384.1">
    <property type="nucleotide sequence ID" value="NZ_KZ819084.1"/>
</dbReference>
<accession>A0A2U1TVJ4</accession>
<keyword evidence="2 8" id="KW-0813">Transport</keyword>
<keyword evidence="11" id="KW-1185">Reference proteome</keyword>
<dbReference type="GO" id="GO:0015871">
    <property type="term" value="P:choline transport"/>
    <property type="evidence" value="ECO:0007669"/>
    <property type="project" value="TreeGrafter"/>
</dbReference>
<dbReference type="GO" id="GO:0043190">
    <property type="term" value="C:ATP-binding cassette (ABC) transporter complex"/>
    <property type="evidence" value="ECO:0007669"/>
    <property type="project" value="TreeGrafter"/>
</dbReference>
<keyword evidence="5 8" id="KW-0812">Transmembrane</keyword>
<feature type="transmembrane region" description="Helical" evidence="8">
    <location>
        <begin position="126"/>
        <end position="148"/>
    </location>
</feature>
<keyword evidence="7 8" id="KW-0472">Membrane</keyword>
<dbReference type="SUPFAM" id="SSF161098">
    <property type="entry name" value="MetI-like"/>
    <property type="match status" value="1"/>
</dbReference>
<evidence type="ECO:0000256" key="7">
    <source>
        <dbReference type="ARBA" id="ARBA00023136"/>
    </source>
</evidence>
<feature type="domain" description="ABC transmembrane type-1" evidence="9">
    <location>
        <begin position="88"/>
        <end position="267"/>
    </location>
</feature>
<gene>
    <name evidence="10" type="ORF">DDT56_15800</name>
</gene>
<dbReference type="InterPro" id="IPR000515">
    <property type="entry name" value="MetI-like"/>
</dbReference>
<dbReference type="Pfam" id="PF00528">
    <property type="entry name" value="BPD_transp_1"/>
    <property type="match status" value="1"/>
</dbReference>
<comment type="similarity">
    <text evidence="8">Belongs to the binding-protein-dependent transport system permease family.</text>
</comment>
<dbReference type="GO" id="GO:0005275">
    <property type="term" value="F:amine transmembrane transporter activity"/>
    <property type="evidence" value="ECO:0007669"/>
    <property type="project" value="TreeGrafter"/>
</dbReference>
<dbReference type="Proteomes" id="UP000296159">
    <property type="component" value="Unassembled WGS sequence"/>
</dbReference>
<dbReference type="InterPro" id="IPR035906">
    <property type="entry name" value="MetI-like_sf"/>
</dbReference>
<dbReference type="GO" id="GO:0015226">
    <property type="term" value="F:carnitine transmembrane transporter activity"/>
    <property type="evidence" value="ECO:0007669"/>
    <property type="project" value="TreeGrafter"/>
</dbReference>
<dbReference type="AlphaFoldDB" id="A0A2U1TVJ4"/>
<evidence type="ECO:0000256" key="5">
    <source>
        <dbReference type="ARBA" id="ARBA00022692"/>
    </source>
</evidence>
<dbReference type="Gene3D" id="1.10.3720.10">
    <property type="entry name" value="MetI-like"/>
    <property type="match status" value="1"/>
</dbReference>
<feature type="transmembrane region" description="Helical" evidence="8">
    <location>
        <begin position="66"/>
        <end position="84"/>
    </location>
</feature>
<dbReference type="EMBL" id="QDKH01000019">
    <property type="protein sequence ID" value="PWC13362.1"/>
    <property type="molecule type" value="Genomic_DNA"/>
</dbReference>
<keyword evidence="3" id="KW-1003">Cell membrane</keyword>
<evidence type="ECO:0000256" key="3">
    <source>
        <dbReference type="ARBA" id="ARBA00022475"/>
    </source>
</evidence>
<dbReference type="PANTHER" id="PTHR47737:SF1">
    <property type="entry name" value="GLYCINE BETAINE_PROLINE BETAINE TRANSPORT SYSTEM PERMEASE PROTEIN PROW"/>
    <property type="match status" value="1"/>
</dbReference>
<evidence type="ECO:0000256" key="4">
    <source>
        <dbReference type="ARBA" id="ARBA00022519"/>
    </source>
</evidence>
<proteinExistence type="inferred from homology"/>
<evidence type="ECO:0000259" key="9">
    <source>
        <dbReference type="PROSITE" id="PS50928"/>
    </source>
</evidence>
<evidence type="ECO:0000256" key="1">
    <source>
        <dbReference type="ARBA" id="ARBA00004429"/>
    </source>
</evidence>
<keyword evidence="6 8" id="KW-1133">Transmembrane helix</keyword>
<dbReference type="CDD" id="cd06261">
    <property type="entry name" value="TM_PBP2"/>
    <property type="match status" value="1"/>
</dbReference>
<evidence type="ECO:0000256" key="8">
    <source>
        <dbReference type="RuleBase" id="RU363032"/>
    </source>
</evidence>
<evidence type="ECO:0000256" key="2">
    <source>
        <dbReference type="ARBA" id="ARBA00022448"/>
    </source>
</evidence>
<keyword evidence="4" id="KW-0997">Cell inner membrane</keyword>
<dbReference type="FunFam" id="1.10.3720.10:FF:000001">
    <property type="entry name" value="Glycine betaine ABC transporter, permease"/>
    <property type="match status" value="1"/>
</dbReference>
<dbReference type="PROSITE" id="PS50928">
    <property type="entry name" value="ABC_TM1"/>
    <property type="match status" value="1"/>
</dbReference>
<dbReference type="PANTHER" id="PTHR47737">
    <property type="entry name" value="GLYCINE BETAINE/PROLINE BETAINE TRANSPORT SYSTEM PERMEASE PROTEIN PROW"/>
    <property type="match status" value="1"/>
</dbReference>
<name>A0A2U1TVJ4_9GAMM</name>